<feature type="region of interest" description="Disordered" evidence="2">
    <location>
        <begin position="370"/>
        <end position="418"/>
    </location>
</feature>
<name>A0A0C9VQG6_SPHS4</name>
<dbReference type="AlphaFoldDB" id="A0A0C9VQG6"/>
<proteinExistence type="predicted"/>
<keyword evidence="4" id="KW-1185">Reference proteome</keyword>
<feature type="compositionally biased region" description="Low complexity" evidence="2">
    <location>
        <begin position="375"/>
        <end position="389"/>
    </location>
</feature>
<feature type="compositionally biased region" description="Basic and acidic residues" evidence="2">
    <location>
        <begin position="401"/>
        <end position="418"/>
    </location>
</feature>
<feature type="coiled-coil region" evidence="1">
    <location>
        <begin position="78"/>
        <end position="105"/>
    </location>
</feature>
<gene>
    <name evidence="3" type="ORF">M422DRAFT_256975</name>
</gene>
<protein>
    <submittedName>
        <fullName evidence="3">Uncharacterized protein</fullName>
    </submittedName>
</protein>
<organism evidence="3 4">
    <name type="scientific">Sphaerobolus stellatus (strain SS14)</name>
    <dbReference type="NCBI Taxonomy" id="990650"/>
    <lineage>
        <taxon>Eukaryota</taxon>
        <taxon>Fungi</taxon>
        <taxon>Dikarya</taxon>
        <taxon>Basidiomycota</taxon>
        <taxon>Agaricomycotina</taxon>
        <taxon>Agaricomycetes</taxon>
        <taxon>Phallomycetidae</taxon>
        <taxon>Geastrales</taxon>
        <taxon>Sphaerobolaceae</taxon>
        <taxon>Sphaerobolus</taxon>
    </lineage>
</organism>
<evidence type="ECO:0000313" key="4">
    <source>
        <dbReference type="Proteomes" id="UP000054279"/>
    </source>
</evidence>
<evidence type="ECO:0000313" key="3">
    <source>
        <dbReference type="EMBL" id="KIJ40146.1"/>
    </source>
</evidence>
<evidence type="ECO:0000256" key="2">
    <source>
        <dbReference type="SAM" id="MobiDB-lite"/>
    </source>
</evidence>
<evidence type="ECO:0000256" key="1">
    <source>
        <dbReference type="SAM" id="Coils"/>
    </source>
</evidence>
<keyword evidence="1" id="KW-0175">Coiled coil</keyword>
<dbReference type="OrthoDB" id="244061at2759"/>
<feature type="compositionally biased region" description="Low complexity" evidence="2">
    <location>
        <begin position="1"/>
        <end position="21"/>
    </location>
</feature>
<accession>A0A0C9VQG6</accession>
<dbReference type="EMBL" id="KN837146">
    <property type="protein sequence ID" value="KIJ40146.1"/>
    <property type="molecule type" value="Genomic_DNA"/>
</dbReference>
<dbReference type="Proteomes" id="UP000054279">
    <property type="component" value="Unassembled WGS sequence"/>
</dbReference>
<sequence length="418" mass="47419">MPDSKPSQASSSSNAADLLSQFRNQQAKHDENRVESFNKEEILRGLHEAWPHISAYIFDLNEEWAALEKELYQETADNCQLQDEKEDLQERIHELEAQLESLQPSPNLISSVHPLTSLVMASYLHKRSHKLDENEDFRNRILKYDAQPDHWSLHMWQALVGWHKNLMSVPNALQEDAAGYFLKENVDVAAWLNKVSSNLPRQAIMNCMKAVFGSCINFETAFSGFDLNLLRPVFQQTRWITDSSMPLHIDSQITKGIKGKSQIEAVKMPTRSDFLTLILNHCSLFKEQIYNKIIPYMIRDDEKQPLSTAAVERAAYMVLQNRESAHYKGKKPLTGTGQSRISAHVPYPAQVGQSSQQRLDADLADYNNQCKPVLPYSEEPPSGEPETGGNVPPQAGASSTLHDESTMNIDPKLDDIYR</sequence>
<reference evidence="3 4" key="1">
    <citation type="submission" date="2014-06" db="EMBL/GenBank/DDBJ databases">
        <title>Evolutionary Origins and Diversification of the Mycorrhizal Mutualists.</title>
        <authorList>
            <consortium name="DOE Joint Genome Institute"/>
            <consortium name="Mycorrhizal Genomics Consortium"/>
            <person name="Kohler A."/>
            <person name="Kuo A."/>
            <person name="Nagy L.G."/>
            <person name="Floudas D."/>
            <person name="Copeland A."/>
            <person name="Barry K.W."/>
            <person name="Cichocki N."/>
            <person name="Veneault-Fourrey C."/>
            <person name="LaButti K."/>
            <person name="Lindquist E.A."/>
            <person name="Lipzen A."/>
            <person name="Lundell T."/>
            <person name="Morin E."/>
            <person name="Murat C."/>
            <person name="Riley R."/>
            <person name="Ohm R."/>
            <person name="Sun H."/>
            <person name="Tunlid A."/>
            <person name="Henrissat B."/>
            <person name="Grigoriev I.V."/>
            <person name="Hibbett D.S."/>
            <person name="Martin F."/>
        </authorList>
    </citation>
    <scope>NUCLEOTIDE SEQUENCE [LARGE SCALE GENOMIC DNA]</scope>
    <source>
        <strain evidence="3 4">SS14</strain>
    </source>
</reference>
<feature type="region of interest" description="Disordered" evidence="2">
    <location>
        <begin position="1"/>
        <end position="33"/>
    </location>
</feature>
<dbReference type="HOGENOM" id="CLU_037356_0_0_1"/>